<proteinExistence type="predicted"/>
<dbReference type="RefSeq" id="WP_024126538.1">
    <property type="nucleotide sequence ID" value="NC_023283.1"/>
</dbReference>
<dbReference type="AlphaFoldDB" id="V9Z3P3"/>
<evidence type="ECO:0000256" key="1">
    <source>
        <dbReference type="SAM" id="Coils"/>
    </source>
</evidence>
<keyword evidence="1" id="KW-0175">Coiled coil</keyword>
<sequence>MDHRYARLELGSFGTLQMTFLADPTTGAVRYWLTAPHVRGSVVLVPALFFADPSVPETPARGADLYIFARLDNVPTGMGRNERPLTVHGIELAGRSAVDTQDFGSIEAYRMARSGGIELLPSRSGQLARAVLRAAAEHWSQRDDRPVLDDLARRASAQHFLSQYENELAEREEAVRRAQAARDETQQRISHLRDLVNPAVVPACA</sequence>
<reference evidence="2" key="1">
    <citation type="submission" date="2013-09" db="EMBL/GenBank/DDBJ databases">
        <title>Complete nucleotide sequence of Streptomyces linear plasmid pFRL3.</title>
        <authorList>
            <person name="Chen Z."/>
            <person name="Fang P."/>
            <person name="Qin Z."/>
        </authorList>
    </citation>
    <scope>NUCLEOTIDE SEQUENCE</scope>
    <source>
        <plasmid evidence="2">pFRL3</plasmid>
    </source>
</reference>
<gene>
    <name evidence="2" type="ORF">pFRL3_380c</name>
</gene>
<feature type="coiled-coil region" evidence="1">
    <location>
        <begin position="161"/>
        <end position="195"/>
    </location>
</feature>
<dbReference type="EMBL" id="KF602048">
    <property type="protein sequence ID" value="AHE39157.1"/>
    <property type="molecule type" value="Genomic_DNA"/>
</dbReference>
<evidence type="ECO:0000313" key="2">
    <source>
        <dbReference type="EMBL" id="AHE39157.1"/>
    </source>
</evidence>
<accession>V9Z3P3</accession>
<name>V9Z3P3_9ACTN</name>
<organism evidence="2">
    <name type="scientific">Streptomyces sp. FR1</name>
    <dbReference type="NCBI Taxonomy" id="349971"/>
    <lineage>
        <taxon>Bacteria</taxon>
        <taxon>Bacillati</taxon>
        <taxon>Actinomycetota</taxon>
        <taxon>Actinomycetes</taxon>
        <taxon>Kitasatosporales</taxon>
        <taxon>Streptomycetaceae</taxon>
        <taxon>Streptomyces</taxon>
    </lineage>
</organism>
<protein>
    <submittedName>
        <fullName evidence="2">Uncharacterized protein</fullName>
    </submittedName>
</protein>
<geneLocation type="plasmid" evidence="2">
    <name>pFRL3</name>
</geneLocation>
<keyword evidence="2" id="KW-0614">Plasmid</keyword>